<sequence>MTGRKPAHLSFPGWVEQQIRAAEASGAFDNLAGAGKPLPDLDRARHELDWVANYLRRENADISGLLPPALAIAKEVEDLPVRLLAERSESTARAVVADLNTRIDKAWAAPQVGPPFRVKRVDVEDVIARWRQDRDEILARRREAAAAAAAVAPRPADPPRRWWRRRPTAG</sequence>
<proteinExistence type="predicted"/>
<evidence type="ECO:0000313" key="4">
    <source>
        <dbReference type="Proteomes" id="UP000186132"/>
    </source>
</evidence>
<gene>
    <name evidence="3" type="ORF">SAMN05443575_1813</name>
</gene>
<feature type="domain" description="DnaJ homologue subfamily C member 28 conserved" evidence="2">
    <location>
        <begin position="14"/>
        <end position="80"/>
    </location>
</feature>
<protein>
    <recommendedName>
        <fullName evidence="2">DnaJ homologue subfamily C member 28 conserved domain-containing protein</fullName>
    </recommendedName>
</protein>
<accession>A0A1M5I9L8</accession>
<dbReference type="Pfam" id="PF09350">
    <property type="entry name" value="DJC28_CD"/>
    <property type="match status" value="1"/>
</dbReference>
<dbReference type="RefSeq" id="WP_073388805.1">
    <property type="nucleotide sequence ID" value="NZ_FQVU01000002.1"/>
</dbReference>
<dbReference type="AlphaFoldDB" id="A0A1M5I9L8"/>
<dbReference type="InterPro" id="IPR018961">
    <property type="entry name" value="DnaJ_homolog_subfam-C_membr-28"/>
</dbReference>
<name>A0A1M5I9L8_9ACTN</name>
<reference evidence="3 4" key="1">
    <citation type="submission" date="2016-11" db="EMBL/GenBank/DDBJ databases">
        <authorList>
            <person name="Jaros S."/>
            <person name="Januszkiewicz K."/>
            <person name="Wedrychowicz H."/>
        </authorList>
    </citation>
    <scope>NUCLEOTIDE SEQUENCE [LARGE SCALE GENOMIC DNA]</scope>
    <source>
        <strain evidence="3 4">DSM 45627</strain>
    </source>
</reference>
<dbReference type="EMBL" id="FQVU01000002">
    <property type="protein sequence ID" value="SHG24986.1"/>
    <property type="molecule type" value="Genomic_DNA"/>
</dbReference>
<dbReference type="Proteomes" id="UP000186132">
    <property type="component" value="Unassembled WGS sequence"/>
</dbReference>
<dbReference type="OrthoDB" id="3395286at2"/>
<feature type="compositionally biased region" description="Basic residues" evidence="1">
    <location>
        <begin position="161"/>
        <end position="170"/>
    </location>
</feature>
<feature type="region of interest" description="Disordered" evidence="1">
    <location>
        <begin position="147"/>
        <end position="170"/>
    </location>
</feature>
<keyword evidence="4" id="KW-1185">Reference proteome</keyword>
<organism evidence="3 4">
    <name type="scientific">Jatrophihabitans endophyticus</name>
    <dbReference type="NCBI Taxonomy" id="1206085"/>
    <lineage>
        <taxon>Bacteria</taxon>
        <taxon>Bacillati</taxon>
        <taxon>Actinomycetota</taxon>
        <taxon>Actinomycetes</taxon>
        <taxon>Jatrophihabitantales</taxon>
        <taxon>Jatrophihabitantaceae</taxon>
        <taxon>Jatrophihabitans</taxon>
    </lineage>
</organism>
<dbReference type="STRING" id="1206085.SAMN05443575_1813"/>
<evidence type="ECO:0000259" key="2">
    <source>
        <dbReference type="Pfam" id="PF09350"/>
    </source>
</evidence>
<evidence type="ECO:0000313" key="3">
    <source>
        <dbReference type="EMBL" id="SHG24986.1"/>
    </source>
</evidence>
<evidence type="ECO:0000256" key="1">
    <source>
        <dbReference type="SAM" id="MobiDB-lite"/>
    </source>
</evidence>